<evidence type="ECO:0000313" key="2">
    <source>
        <dbReference type="Proteomes" id="UP000827138"/>
    </source>
</evidence>
<proteinExistence type="predicted"/>
<dbReference type="Proteomes" id="UP000827138">
    <property type="component" value="Chromosome"/>
</dbReference>
<reference evidence="1 2" key="1">
    <citation type="submission" date="2021-08" db="EMBL/GenBank/DDBJ databases">
        <authorList>
            <person name="Ping M."/>
        </authorList>
    </citation>
    <scope>NUCLEOTIDE SEQUENCE [LARGE SCALE GENOMIC DNA]</scope>
    <source>
        <strain evidence="1 2">MG28</strain>
    </source>
</reference>
<accession>A0ABX8XQD8</accession>
<dbReference type="RefSeq" id="WP_220646757.1">
    <property type="nucleotide sequence ID" value="NZ_CP080647.1"/>
</dbReference>
<evidence type="ECO:0000313" key="1">
    <source>
        <dbReference type="EMBL" id="QYX77779.1"/>
    </source>
</evidence>
<organism evidence="1 2">
    <name type="scientific">Streptomyces akebiae</name>
    <dbReference type="NCBI Taxonomy" id="2865673"/>
    <lineage>
        <taxon>Bacteria</taxon>
        <taxon>Bacillati</taxon>
        <taxon>Actinomycetota</taxon>
        <taxon>Actinomycetes</taxon>
        <taxon>Kitasatosporales</taxon>
        <taxon>Streptomycetaceae</taxon>
        <taxon>Streptomyces</taxon>
    </lineage>
</organism>
<name>A0ABX8XQD8_9ACTN</name>
<protein>
    <submittedName>
        <fullName evidence="1">Uncharacterized protein</fullName>
    </submittedName>
</protein>
<sequence length="146" mass="16284">MTRTVKYLLRSPTGGLTANLTAHARLTTESVDPPDVQIHGSVRLALPPGGLHWKDLAWLSFGVALNARELTKRFPHGITIQVTSIEAPPSDYRSEVAALAMNLWLHEEFEIPFNNVGAEFNISSGDYEFRWDDEGDPFSDPLIEPR</sequence>
<dbReference type="EMBL" id="CP080647">
    <property type="protein sequence ID" value="QYX77779.1"/>
    <property type="molecule type" value="Genomic_DNA"/>
</dbReference>
<gene>
    <name evidence="1" type="ORF">K1J60_15680</name>
</gene>
<keyword evidence="2" id="KW-1185">Reference proteome</keyword>